<dbReference type="OrthoDB" id="1495790at2"/>
<gene>
    <name evidence="2" type="ORF">FUA23_04305</name>
</gene>
<keyword evidence="3" id="KW-1185">Reference proteome</keyword>
<evidence type="ECO:0000256" key="1">
    <source>
        <dbReference type="SAM" id="Phobius"/>
    </source>
</evidence>
<evidence type="ECO:0000313" key="2">
    <source>
        <dbReference type="EMBL" id="TXF91032.1"/>
    </source>
</evidence>
<name>A0A5C7FIH8_9BACT</name>
<accession>A0A5C7FIH8</accession>
<organism evidence="2 3">
    <name type="scientific">Neolewinella aurantiaca</name>
    <dbReference type="NCBI Taxonomy" id="2602767"/>
    <lineage>
        <taxon>Bacteria</taxon>
        <taxon>Pseudomonadati</taxon>
        <taxon>Bacteroidota</taxon>
        <taxon>Saprospiria</taxon>
        <taxon>Saprospirales</taxon>
        <taxon>Lewinellaceae</taxon>
        <taxon>Neolewinella</taxon>
    </lineage>
</organism>
<reference evidence="2 3" key="1">
    <citation type="submission" date="2019-08" db="EMBL/GenBank/DDBJ databases">
        <title>Lewinella sp. strain SSH13 Genome sequencing and assembly.</title>
        <authorList>
            <person name="Kim I."/>
        </authorList>
    </citation>
    <scope>NUCLEOTIDE SEQUENCE [LARGE SCALE GENOMIC DNA]</scope>
    <source>
        <strain evidence="2 3">SSH13</strain>
    </source>
</reference>
<feature type="transmembrane region" description="Helical" evidence="1">
    <location>
        <begin position="12"/>
        <end position="27"/>
    </location>
</feature>
<dbReference type="Proteomes" id="UP000321907">
    <property type="component" value="Unassembled WGS sequence"/>
</dbReference>
<keyword evidence="1" id="KW-1133">Transmembrane helix</keyword>
<proteinExistence type="predicted"/>
<sequence>MRFFACTFDKVLIRFFLMMACVIGGLFSGQPLIAVLALPLFLSAILGVSFMPEKEVAEVATQVSMKPDARKTKNAA</sequence>
<keyword evidence="1" id="KW-0472">Membrane</keyword>
<comment type="caution">
    <text evidence="2">The sequence shown here is derived from an EMBL/GenBank/DDBJ whole genome shotgun (WGS) entry which is preliminary data.</text>
</comment>
<keyword evidence="1" id="KW-0812">Transmembrane</keyword>
<evidence type="ECO:0000313" key="3">
    <source>
        <dbReference type="Proteomes" id="UP000321907"/>
    </source>
</evidence>
<dbReference type="EMBL" id="VOXD01000004">
    <property type="protein sequence ID" value="TXF91032.1"/>
    <property type="molecule type" value="Genomic_DNA"/>
</dbReference>
<dbReference type="RefSeq" id="WP_147929489.1">
    <property type="nucleotide sequence ID" value="NZ_VOXD01000004.1"/>
</dbReference>
<dbReference type="AlphaFoldDB" id="A0A5C7FIH8"/>
<protein>
    <submittedName>
        <fullName evidence="2">Uncharacterized protein</fullName>
    </submittedName>
</protein>